<feature type="compositionally biased region" description="Low complexity" evidence="1">
    <location>
        <begin position="7"/>
        <end position="22"/>
    </location>
</feature>
<dbReference type="NCBIfam" id="TIGR01167">
    <property type="entry name" value="LPXTG_anchor"/>
    <property type="match status" value="1"/>
</dbReference>
<keyword evidence="2" id="KW-0812">Transmembrane</keyword>
<proteinExistence type="predicted"/>
<reference evidence="3 4" key="1">
    <citation type="journal article" date="2019" name="Int. J. Syst. Evol. Microbiol.">
        <title>The Global Catalogue of Microorganisms (GCM) 10K type strain sequencing project: providing services to taxonomists for standard genome sequencing and annotation.</title>
        <authorList>
            <consortium name="The Broad Institute Genomics Platform"/>
            <consortium name="The Broad Institute Genome Sequencing Center for Infectious Disease"/>
            <person name="Wu L."/>
            <person name="Ma J."/>
        </authorList>
    </citation>
    <scope>NUCLEOTIDE SEQUENCE [LARGE SCALE GENOMIC DNA]</scope>
    <source>
        <strain evidence="3 4">JCM 14283</strain>
    </source>
</reference>
<gene>
    <name evidence="3" type="ORF">GCM10009740_13320</name>
</gene>
<evidence type="ECO:0008006" key="5">
    <source>
        <dbReference type="Google" id="ProtNLM"/>
    </source>
</evidence>
<accession>A0ABN2TYQ4</accession>
<comment type="caution">
    <text evidence="3">The sequence shown here is derived from an EMBL/GenBank/DDBJ whole genome shotgun (WGS) entry which is preliminary data.</text>
</comment>
<name>A0ABN2TYQ4_9MICO</name>
<keyword evidence="2" id="KW-1133">Transmembrane helix</keyword>
<organism evidence="3 4">
    <name type="scientific">Terrabacter terrae</name>
    <dbReference type="NCBI Taxonomy" id="318434"/>
    <lineage>
        <taxon>Bacteria</taxon>
        <taxon>Bacillati</taxon>
        <taxon>Actinomycetota</taxon>
        <taxon>Actinomycetes</taxon>
        <taxon>Micrococcales</taxon>
        <taxon>Intrasporangiaceae</taxon>
        <taxon>Terrabacter</taxon>
    </lineage>
</organism>
<evidence type="ECO:0000313" key="3">
    <source>
        <dbReference type="EMBL" id="GAA2025025.1"/>
    </source>
</evidence>
<dbReference type="EMBL" id="BAAANB010000003">
    <property type="protein sequence ID" value="GAA2025025.1"/>
    <property type="molecule type" value="Genomic_DNA"/>
</dbReference>
<evidence type="ECO:0000256" key="1">
    <source>
        <dbReference type="SAM" id="MobiDB-lite"/>
    </source>
</evidence>
<feature type="transmembrane region" description="Helical" evidence="2">
    <location>
        <begin position="71"/>
        <end position="90"/>
    </location>
</feature>
<protein>
    <recommendedName>
        <fullName evidence="5">DUF4129 domain-containing protein</fullName>
    </recommendedName>
</protein>
<feature type="compositionally biased region" description="Low complexity" evidence="1">
    <location>
        <begin position="33"/>
        <end position="65"/>
    </location>
</feature>
<keyword evidence="2" id="KW-0472">Membrane</keyword>
<evidence type="ECO:0000256" key="2">
    <source>
        <dbReference type="SAM" id="Phobius"/>
    </source>
</evidence>
<dbReference type="Proteomes" id="UP001501285">
    <property type="component" value="Unassembled WGS sequence"/>
</dbReference>
<keyword evidence="4" id="KW-1185">Reference proteome</keyword>
<sequence length="232" mass="24688">MTRIDTQTRTLTSTVTETVTQSAPAGGVPAPTPSKSSSAAATGTPSPTATAPAAPPEAAAATATSDSETTWWPWVFLALVVLGMLGWWLLRRRRDQAVLEAWDERLRGSEDEASWVEDSLTSQVLARTSTAEAQTIWMAAQPRLLQIDEDLHALTGDAPDEARATRATSLRTLVLELARAVSSDITTEPGTPEQFRARRAVIDYARQRLRAALGPVDPAAGPMDGTPAEAGS</sequence>
<evidence type="ECO:0000313" key="4">
    <source>
        <dbReference type="Proteomes" id="UP001501285"/>
    </source>
</evidence>
<feature type="region of interest" description="Disordered" evidence="1">
    <location>
        <begin position="1"/>
        <end position="65"/>
    </location>
</feature>